<evidence type="ECO:0000313" key="1">
    <source>
        <dbReference type="EMBL" id="SEK29014.1"/>
    </source>
</evidence>
<dbReference type="EMBL" id="FOAT01000001">
    <property type="protein sequence ID" value="SEK29014.1"/>
    <property type="molecule type" value="Genomic_DNA"/>
</dbReference>
<evidence type="ECO:0000313" key="2">
    <source>
        <dbReference type="Proteomes" id="UP000186015"/>
    </source>
</evidence>
<organism evidence="1 2">
    <name type="scientific">Ruminococcus albus</name>
    <dbReference type="NCBI Taxonomy" id="1264"/>
    <lineage>
        <taxon>Bacteria</taxon>
        <taxon>Bacillati</taxon>
        <taxon>Bacillota</taxon>
        <taxon>Clostridia</taxon>
        <taxon>Eubacteriales</taxon>
        <taxon>Oscillospiraceae</taxon>
        <taxon>Ruminococcus</taxon>
    </lineage>
</organism>
<dbReference type="RefSeq" id="WP_242940143.1">
    <property type="nucleotide sequence ID" value="NZ_FOAT01000001.1"/>
</dbReference>
<sequence length="123" mass="14547">MFSLFRKKSADNDPPLKKRVEKMKCRKIYFVDDDFDRLCTEMKTDCKALMRLKPVNYYAIKNSYIMGMLYSEEDFSENFIQFLHFESERQTGKSDIFSVDTETAVKILAKVGIMIDLKKTQQK</sequence>
<dbReference type="Proteomes" id="UP000186015">
    <property type="component" value="Unassembled WGS sequence"/>
</dbReference>
<dbReference type="AlphaFoldDB" id="A0A1H7FTA9"/>
<accession>A0A1H7FTA9</accession>
<proteinExistence type="predicted"/>
<reference evidence="1 2" key="1">
    <citation type="submission" date="2016-10" db="EMBL/GenBank/DDBJ databases">
        <authorList>
            <person name="de Groot N.N."/>
        </authorList>
    </citation>
    <scope>NUCLEOTIDE SEQUENCE [LARGE SCALE GENOMIC DNA]</scope>
    <source>
        <strain evidence="1 2">KH2T6</strain>
    </source>
</reference>
<protein>
    <submittedName>
        <fullName evidence="1">Uncharacterized protein</fullName>
    </submittedName>
</protein>
<gene>
    <name evidence="1" type="ORF">SAMN05216469_101388</name>
</gene>
<name>A0A1H7FTA9_RUMAL</name>